<gene>
    <name evidence="1" type="ORF">NQ032_03455</name>
</gene>
<name>A0AAW5LJ93_MAMSC</name>
<organism evidence="1 2">
    <name type="scientific">Mammaliicoccus sciuri</name>
    <name type="common">Staphylococcus sciuri</name>
    <dbReference type="NCBI Taxonomy" id="1296"/>
    <lineage>
        <taxon>Bacteria</taxon>
        <taxon>Bacillati</taxon>
        <taxon>Bacillota</taxon>
        <taxon>Bacilli</taxon>
        <taxon>Bacillales</taxon>
        <taxon>Staphylococcaceae</taxon>
        <taxon>Mammaliicoccus</taxon>
    </lineage>
</organism>
<sequence length="66" mass="7719">MAKVNYEKAWQTLKEEMTQDYIKLTNVGDDIARIADQVLSGYLKRIDELDKSNEFSNLLHDINRSE</sequence>
<protein>
    <submittedName>
        <fullName evidence="1">Uncharacterized protein</fullName>
    </submittedName>
</protein>
<reference evidence="1" key="1">
    <citation type="submission" date="2022-07" db="EMBL/GenBank/DDBJ databases">
        <title>Bacterial species isolated from the porcine tonsil microbiota.</title>
        <authorList>
            <person name="Oliveira I.M.F."/>
        </authorList>
    </citation>
    <scope>NUCLEOTIDE SEQUENCE</scope>
    <source>
        <strain evidence="1">8QC2O2</strain>
    </source>
</reference>
<dbReference type="EMBL" id="JANILD010000001">
    <property type="protein sequence ID" value="MCQ9302675.1"/>
    <property type="molecule type" value="Genomic_DNA"/>
</dbReference>
<dbReference type="Proteomes" id="UP001204068">
    <property type="component" value="Unassembled WGS sequence"/>
</dbReference>
<evidence type="ECO:0000313" key="1">
    <source>
        <dbReference type="EMBL" id="MCQ9302675.1"/>
    </source>
</evidence>
<proteinExistence type="predicted"/>
<comment type="caution">
    <text evidence="1">The sequence shown here is derived from an EMBL/GenBank/DDBJ whole genome shotgun (WGS) entry which is preliminary data.</text>
</comment>
<evidence type="ECO:0000313" key="2">
    <source>
        <dbReference type="Proteomes" id="UP001204068"/>
    </source>
</evidence>
<dbReference type="RefSeq" id="WP_185160460.1">
    <property type="nucleotide sequence ID" value="NZ_CAJVGN010000001.1"/>
</dbReference>
<accession>A0AAW5LJ93</accession>
<dbReference type="AlphaFoldDB" id="A0AAW5LJ93"/>